<dbReference type="PANTHER" id="PTHR42852:SF6">
    <property type="entry name" value="THIOL:DISULFIDE INTERCHANGE PROTEIN DSBE"/>
    <property type="match status" value="1"/>
</dbReference>
<dbReference type="AlphaFoldDB" id="A0A1C3ETB9"/>
<feature type="signal peptide" evidence="5">
    <location>
        <begin position="1"/>
        <end position="36"/>
    </location>
</feature>
<gene>
    <name evidence="7" type="ORF">A6X21_02170</name>
</gene>
<dbReference type="PANTHER" id="PTHR42852">
    <property type="entry name" value="THIOL:DISULFIDE INTERCHANGE PROTEIN DSBE"/>
    <property type="match status" value="1"/>
</dbReference>
<keyword evidence="5" id="KW-0732">Signal</keyword>
<dbReference type="OrthoDB" id="252709at2"/>
<keyword evidence="2" id="KW-0201">Cytochrome c-type biogenesis</keyword>
<dbReference type="Proteomes" id="UP000094828">
    <property type="component" value="Unassembled WGS sequence"/>
</dbReference>
<reference evidence="7 8" key="1">
    <citation type="submission" date="2016-05" db="EMBL/GenBank/DDBJ databases">
        <title>Genomic and physiological characterization of Planctopirus sp. isolated from fresh water lake.</title>
        <authorList>
            <person name="Subhash Y."/>
            <person name="Ramana C."/>
        </authorList>
    </citation>
    <scope>NUCLEOTIDE SEQUENCE [LARGE SCALE GENOMIC DNA]</scope>
    <source>
        <strain evidence="7 8">JC280</strain>
    </source>
</reference>
<feature type="chain" id="PRO_5008673415" description="Thioredoxin domain-containing protein" evidence="5">
    <location>
        <begin position="37"/>
        <end position="455"/>
    </location>
</feature>
<dbReference type="InterPro" id="IPR036249">
    <property type="entry name" value="Thioredoxin-like_sf"/>
</dbReference>
<dbReference type="InterPro" id="IPR050553">
    <property type="entry name" value="Thioredoxin_ResA/DsbE_sf"/>
</dbReference>
<keyword evidence="8" id="KW-1185">Reference proteome</keyword>
<dbReference type="PROSITE" id="PS51352">
    <property type="entry name" value="THIOREDOXIN_2"/>
    <property type="match status" value="1"/>
</dbReference>
<dbReference type="Pfam" id="PF08534">
    <property type="entry name" value="Redoxin"/>
    <property type="match status" value="1"/>
</dbReference>
<evidence type="ECO:0000256" key="1">
    <source>
        <dbReference type="ARBA" id="ARBA00004196"/>
    </source>
</evidence>
<feature type="domain" description="Thioredoxin" evidence="6">
    <location>
        <begin position="295"/>
        <end position="446"/>
    </location>
</feature>
<evidence type="ECO:0000313" key="8">
    <source>
        <dbReference type="Proteomes" id="UP000094828"/>
    </source>
</evidence>
<evidence type="ECO:0000259" key="6">
    <source>
        <dbReference type="PROSITE" id="PS51352"/>
    </source>
</evidence>
<comment type="caution">
    <text evidence="7">The sequence shown here is derived from an EMBL/GenBank/DDBJ whole genome shotgun (WGS) entry which is preliminary data.</text>
</comment>
<dbReference type="RefSeq" id="WP_068845550.1">
    <property type="nucleotide sequence ID" value="NZ_LYDR01000020.1"/>
</dbReference>
<dbReference type="Gene3D" id="3.40.30.10">
    <property type="entry name" value="Glutaredoxin"/>
    <property type="match status" value="1"/>
</dbReference>
<organism evidence="7 8">
    <name type="scientific">Planctopirus hydrillae</name>
    <dbReference type="NCBI Taxonomy" id="1841610"/>
    <lineage>
        <taxon>Bacteria</taxon>
        <taxon>Pseudomonadati</taxon>
        <taxon>Planctomycetota</taxon>
        <taxon>Planctomycetia</taxon>
        <taxon>Planctomycetales</taxon>
        <taxon>Planctomycetaceae</taxon>
        <taxon>Planctopirus</taxon>
    </lineage>
</organism>
<dbReference type="CDD" id="cd02966">
    <property type="entry name" value="TlpA_like_family"/>
    <property type="match status" value="1"/>
</dbReference>
<dbReference type="GO" id="GO:0016491">
    <property type="term" value="F:oxidoreductase activity"/>
    <property type="evidence" value="ECO:0007669"/>
    <property type="project" value="InterPro"/>
</dbReference>
<sequence length="455" mass="48956">MRQINDHWFSRNSWTIVGKNWAALAIVAMTSSVSLAQEKPATVPAAQITTGNTEAKPTDDKEAADEAKAKAAKIRAAAMQGLLPEDLDLKLPEDVFQLPESGIPELLASARRLSSPMVLSRQKVSSFEEMNALRLKANNLVTTATEKVLADPAANEKQALQAAGLLLNAQAALLKLEAPGSAQSALTIANRLATDTRPAIAKMASEKIDGLRILTIPQLEPAAVDTLLAETLNRVKVADFSTESIKLASEAGRTLEYGKDPALAASYMSRLADLLESTDKETVTPIAERVRGASRRLGLVGNSMEVVGTTVEGKDFDLASLKGKVVLVDFWATWCAPCVAEIPRVKKLHEAYHDKGFEVVGISLDNSIEPLKEFIEKREIPWVNLYPANTSETKAAGWSNPIAKFYGVNAIPTCILIGADGKVITVKARGQVLEDALAKIYGPLPEVEEKAGDQK</sequence>
<name>A0A1C3ETB9_9PLAN</name>
<keyword evidence="3" id="KW-1015">Disulfide bond</keyword>
<dbReference type="InterPro" id="IPR017937">
    <property type="entry name" value="Thioredoxin_CS"/>
</dbReference>
<evidence type="ECO:0000256" key="2">
    <source>
        <dbReference type="ARBA" id="ARBA00022748"/>
    </source>
</evidence>
<dbReference type="PROSITE" id="PS00194">
    <property type="entry name" value="THIOREDOXIN_1"/>
    <property type="match status" value="1"/>
</dbReference>
<dbReference type="GO" id="GO:0030313">
    <property type="term" value="C:cell envelope"/>
    <property type="evidence" value="ECO:0007669"/>
    <property type="project" value="UniProtKB-SubCell"/>
</dbReference>
<evidence type="ECO:0000256" key="5">
    <source>
        <dbReference type="SAM" id="SignalP"/>
    </source>
</evidence>
<keyword evidence="4" id="KW-0676">Redox-active center</keyword>
<dbReference type="GO" id="GO:0017004">
    <property type="term" value="P:cytochrome complex assembly"/>
    <property type="evidence" value="ECO:0007669"/>
    <property type="project" value="UniProtKB-KW"/>
</dbReference>
<dbReference type="InterPro" id="IPR013766">
    <property type="entry name" value="Thioredoxin_domain"/>
</dbReference>
<dbReference type="SUPFAM" id="SSF52833">
    <property type="entry name" value="Thioredoxin-like"/>
    <property type="match status" value="1"/>
</dbReference>
<accession>A0A1C3ETB9</accession>
<evidence type="ECO:0000256" key="3">
    <source>
        <dbReference type="ARBA" id="ARBA00023157"/>
    </source>
</evidence>
<dbReference type="EMBL" id="LYDR01000020">
    <property type="protein sequence ID" value="ODA36510.1"/>
    <property type="molecule type" value="Genomic_DNA"/>
</dbReference>
<proteinExistence type="predicted"/>
<dbReference type="STRING" id="1841610.A6X21_02170"/>
<dbReference type="InterPro" id="IPR013740">
    <property type="entry name" value="Redoxin"/>
</dbReference>
<evidence type="ECO:0000313" key="7">
    <source>
        <dbReference type="EMBL" id="ODA36510.1"/>
    </source>
</evidence>
<protein>
    <recommendedName>
        <fullName evidence="6">Thioredoxin domain-containing protein</fullName>
    </recommendedName>
</protein>
<evidence type="ECO:0000256" key="4">
    <source>
        <dbReference type="ARBA" id="ARBA00023284"/>
    </source>
</evidence>
<comment type="subcellular location">
    <subcellularLocation>
        <location evidence="1">Cell envelope</location>
    </subcellularLocation>
</comment>